<evidence type="ECO:0000313" key="13">
    <source>
        <dbReference type="Proteomes" id="UP000005307"/>
    </source>
</evidence>
<keyword evidence="3 10" id="KW-0812">Transmembrane</keyword>
<dbReference type="InterPro" id="IPR051050">
    <property type="entry name" value="Lipid_II_flippase_MurJ/MviN"/>
</dbReference>
<name>M9RGJ7_9RHOB</name>
<keyword evidence="5 10" id="KW-0573">Peptidoglycan synthesis</keyword>
<feature type="transmembrane region" description="Helical" evidence="10">
    <location>
        <begin position="96"/>
        <end position="118"/>
    </location>
</feature>
<dbReference type="PANTHER" id="PTHR47019:SF1">
    <property type="entry name" value="LIPID II FLIPPASE MURJ"/>
    <property type="match status" value="1"/>
</dbReference>
<dbReference type="RefSeq" id="WP_015501434.1">
    <property type="nucleotide sequence ID" value="NC_020911.1"/>
</dbReference>
<evidence type="ECO:0000256" key="7">
    <source>
        <dbReference type="ARBA" id="ARBA00023136"/>
    </source>
</evidence>
<accession>M9RGJ7</accession>
<dbReference type="OrthoDB" id="9816572at2"/>
<keyword evidence="7 10" id="KW-0472">Membrane</keyword>
<dbReference type="Pfam" id="PF03023">
    <property type="entry name" value="MurJ"/>
    <property type="match status" value="1"/>
</dbReference>
<comment type="function">
    <text evidence="8 10 11">Involved in peptidoglycan biosynthesis. Transports lipid-linked peptidoglycan precursors from the inner to the outer leaflet of the cytoplasmic membrane.</text>
</comment>
<dbReference type="GO" id="GO:0034204">
    <property type="term" value="P:lipid translocation"/>
    <property type="evidence" value="ECO:0007669"/>
    <property type="project" value="TreeGrafter"/>
</dbReference>
<feature type="transmembrane region" description="Helical" evidence="10">
    <location>
        <begin position="138"/>
        <end position="155"/>
    </location>
</feature>
<dbReference type="InterPro" id="IPR004268">
    <property type="entry name" value="MurJ"/>
</dbReference>
<keyword evidence="10" id="KW-0997">Cell inner membrane</keyword>
<dbReference type="NCBIfam" id="TIGR01695">
    <property type="entry name" value="murJ_mviN"/>
    <property type="match status" value="1"/>
</dbReference>
<dbReference type="CDD" id="cd13123">
    <property type="entry name" value="MATE_MurJ_like"/>
    <property type="match status" value="1"/>
</dbReference>
<feature type="transmembrane region" description="Helical" evidence="10">
    <location>
        <begin position="250"/>
        <end position="271"/>
    </location>
</feature>
<comment type="similarity">
    <text evidence="9 10 11">Belongs to the MurJ/MviN family.</text>
</comment>
<keyword evidence="13" id="KW-1185">Reference proteome</keyword>
<dbReference type="STRING" id="391626.OAN307_c41120"/>
<keyword evidence="10 11" id="KW-0813">Transport</keyword>
<evidence type="ECO:0000256" key="6">
    <source>
        <dbReference type="ARBA" id="ARBA00022989"/>
    </source>
</evidence>
<dbReference type="EMBL" id="CP003740">
    <property type="protein sequence ID" value="AGI69511.1"/>
    <property type="molecule type" value="Genomic_DNA"/>
</dbReference>
<evidence type="ECO:0000256" key="3">
    <source>
        <dbReference type="ARBA" id="ARBA00022692"/>
    </source>
</evidence>
<evidence type="ECO:0000256" key="4">
    <source>
        <dbReference type="ARBA" id="ARBA00022960"/>
    </source>
</evidence>
<dbReference type="UniPathway" id="UPA00219"/>
<evidence type="ECO:0000256" key="2">
    <source>
        <dbReference type="ARBA" id="ARBA00022475"/>
    </source>
</evidence>
<dbReference type="PIRSF" id="PIRSF002869">
    <property type="entry name" value="MviN"/>
    <property type="match status" value="1"/>
</dbReference>
<protein>
    <recommendedName>
        <fullName evidence="10">Probable lipid II flippase MurJ</fullName>
    </recommendedName>
</protein>
<evidence type="ECO:0000256" key="9">
    <source>
        <dbReference type="ARBA" id="ARBA00061532"/>
    </source>
</evidence>
<keyword evidence="2 10" id="KW-1003">Cell membrane</keyword>
<dbReference type="GO" id="GO:0005886">
    <property type="term" value="C:plasma membrane"/>
    <property type="evidence" value="ECO:0007669"/>
    <property type="project" value="UniProtKB-SubCell"/>
</dbReference>
<feature type="transmembrane region" description="Helical" evidence="10">
    <location>
        <begin position="367"/>
        <end position="384"/>
    </location>
</feature>
<keyword evidence="4 10" id="KW-0133">Cell shape</keyword>
<evidence type="ECO:0000313" key="12">
    <source>
        <dbReference type="EMBL" id="AGI69511.1"/>
    </source>
</evidence>
<sequence length="534" mass="57404">MKPIRLISGFLTVGVWTLLSRILGFVRDILIAGYLGTGPVAQAFLVAFSLPNMFRRFFAEGAFNMAFVPMFSKKLQDTENAGADAKTFAQDAFMGLAFVLAIFTALGVIFMPALVLMMASGFKGDERFDLAVEYGRLAFPYILFISLAALVSGVLNATGRFAAAAAAPVLLNLIFICTLIWAATLDNTTIVDLGSNVTFMTREAYIGSSLAWAVPLAGLAQLALVWWAARRAGFTFRLRMPRLTPDLRKLAVIAAPAMLAGGVMQINLLVGRQVASFYDGAIAWLSYADRLYQLPLGVVAIALGVVLLPDLSRRLAAGDLDGGRDAFNRAAELALALTIPAAVALIVIAQDLVSVLFQRGAFDSDDAAATALAVMVYGAGLPAFVLQKAMQPLYFARGDTKRPFYYAAVAMVANAGIAIGLSMYIGYIAAALATTLAGWVMVWLLWRGSRTMGDAAQFDARFKTRFWRIMLASMLMGALLWNTVLLVGPALGMDTIRYGALAFVVIVGMAGYFLIGRLVGAFRVSEFKAAMRRG</sequence>
<evidence type="ECO:0000256" key="5">
    <source>
        <dbReference type="ARBA" id="ARBA00022984"/>
    </source>
</evidence>
<evidence type="ECO:0000256" key="8">
    <source>
        <dbReference type="ARBA" id="ARBA00060041"/>
    </source>
</evidence>
<dbReference type="GO" id="GO:0071555">
    <property type="term" value="P:cell wall organization"/>
    <property type="evidence" value="ECO:0007669"/>
    <property type="project" value="UniProtKB-UniRule"/>
</dbReference>
<dbReference type="GO" id="GO:0008360">
    <property type="term" value="P:regulation of cell shape"/>
    <property type="evidence" value="ECO:0007669"/>
    <property type="project" value="UniProtKB-UniRule"/>
</dbReference>
<keyword evidence="10 11" id="KW-0961">Cell wall biogenesis/degradation</keyword>
<organism evidence="12 13">
    <name type="scientific">Octadecabacter antarcticus 307</name>
    <dbReference type="NCBI Taxonomy" id="391626"/>
    <lineage>
        <taxon>Bacteria</taxon>
        <taxon>Pseudomonadati</taxon>
        <taxon>Pseudomonadota</taxon>
        <taxon>Alphaproteobacteria</taxon>
        <taxon>Rhodobacterales</taxon>
        <taxon>Roseobacteraceae</taxon>
        <taxon>Octadecabacter</taxon>
    </lineage>
</organism>
<feature type="transmembrane region" description="Helical" evidence="10">
    <location>
        <begin position="162"/>
        <end position="184"/>
    </location>
</feature>
<feature type="transmembrane region" description="Helical" evidence="10">
    <location>
        <begin position="291"/>
        <end position="312"/>
    </location>
</feature>
<dbReference type="Proteomes" id="UP000005307">
    <property type="component" value="Chromosome"/>
</dbReference>
<comment type="pathway">
    <text evidence="10">Cell wall biogenesis; peptidoglycan biosynthesis.</text>
</comment>
<evidence type="ECO:0000256" key="1">
    <source>
        <dbReference type="ARBA" id="ARBA00004651"/>
    </source>
</evidence>
<keyword evidence="6 10" id="KW-1133">Transmembrane helix</keyword>
<comment type="subcellular location">
    <subcellularLocation>
        <location evidence="10">Cell inner membrane</location>
        <topology evidence="10">Multi-pass membrane protein</topology>
    </subcellularLocation>
    <subcellularLocation>
        <location evidence="1">Cell membrane</location>
        <topology evidence="1">Multi-pass membrane protein</topology>
    </subcellularLocation>
</comment>
<dbReference type="PRINTS" id="PR01806">
    <property type="entry name" value="VIRFACTRMVIN"/>
</dbReference>
<evidence type="ECO:0000256" key="10">
    <source>
        <dbReference type="HAMAP-Rule" id="MF_02078"/>
    </source>
</evidence>
<dbReference type="eggNOG" id="COG0728">
    <property type="taxonomic scope" value="Bacteria"/>
</dbReference>
<dbReference type="PANTHER" id="PTHR47019">
    <property type="entry name" value="LIPID II FLIPPASE MURJ"/>
    <property type="match status" value="1"/>
</dbReference>
<feature type="transmembrane region" description="Helical" evidence="10">
    <location>
        <begin position="500"/>
        <end position="524"/>
    </location>
</feature>
<gene>
    <name evidence="12" type="primary">mviN</name>
    <name evidence="10" type="synonym">murJ</name>
    <name evidence="12" type="ORF">OAN307_c41120</name>
</gene>
<feature type="transmembrane region" description="Helical" evidence="10">
    <location>
        <begin position="204"/>
        <end position="229"/>
    </location>
</feature>
<dbReference type="GO" id="GO:0015648">
    <property type="term" value="F:lipid-linked peptidoglycan transporter activity"/>
    <property type="evidence" value="ECO:0007669"/>
    <property type="project" value="UniProtKB-UniRule"/>
</dbReference>
<dbReference type="HOGENOM" id="CLU_006797_5_0_5"/>
<reference evidence="12 13" key="1">
    <citation type="journal article" date="2013" name="PLoS ONE">
        <title>Poles Apart: Arctic and Antarctic Octadecabacter strains Share High Genome Plasticity and a New Type of Xanthorhodopsin.</title>
        <authorList>
            <person name="Vollmers J."/>
            <person name="Voget S."/>
            <person name="Dietrich S."/>
            <person name="Gollnow K."/>
            <person name="Smits M."/>
            <person name="Meyer K."/>
            <person name="Brinkhoff T."/>
            <person name="Simon M."/>
            <person name="Daniel R."/>
        </authorList>
    </citation>
    <scope>NUCLEOTIDE SEQUENCE [LARGE SCALE GENOMIC DNA]</scope>
    <source>
        <strain evidence="12 13">307</strain>
    </source>
</reference>
<dbReference type="HAMAP" id="MF_02078">
    <property type="entry name" value="MurJ_MviN"/>
    <property type="match status" value="1"/>
</dbReference>
<feature type="transmembrane region" description="Helical" evidence="10">
    <location>
        <begin position="466"/>
        <end position="488"/>
    </location>
</feature>
<dbReference type="KEGG" id="oat:OAN307_c41120"/>
<feature type="transmembrane region" description="Helical" evidence="10">
    <location>
        <begin position="30"/>
        <end position="50"/>
    </location>
</feature>
<feature type="transmembrane region" description="Helical" evidence="10">
    <location>
        <begin position="404"/>
        <end position="421"/>
    </location>
</feature>
<evidence type="ECO:0000256" key="11">
    <source>
        <dbReference type="PIRNR" id="PIRNR002869"/>
    </source>
</evidence>
<proteinExistence type="inferred from homology"/>
<feature type="transmembrane region" description="Helical" evidence="10">
    <location>
        <begin position="427"/>
        <end position="446"/>
    </location>
</feature>
<dbReference type="AlphaFoldDB" id="M9RGJ7"/>
<dbReference type="GO" id="GO:0009252">
    <property type="term" value="P:peptidoglycan biosynthetic process"/>
    <property type="evidence" value="ECO:0007669"/>
    <property type="project" value="UniProtKB-UniRule"/>
</dbReference>
<feature type="transmembrane region" description="Helical" evidence="10">
    <location>
        <begin position="333"/>
        <end position="355"/>
    </location>
</feature>